<dbReference type="InterPro" id="IPR003593">
    <property type="entry name" value="AAA+_ATPase"/>
</dbReference>
<evidence type="ECO:0000313" key="4">
    <source>
        <dbReference type="EMBL" id="MBU5485123.1"/>
    </source>
</evidence>
<keyword evidence="4" id="KW-0547">Nucleotide-binding</keyword>
<dbReference type="InterPro" id="IPR003439">
    <property type="entry name" value="ABC_transporter-like_ATP-bd"/>
</dbReference>
<feature type="domain" description="ABC transporter" evidence="3">
    <location>
        <begin position="6"/>
        <end position="213"/>
    </location>
</feature>
<evidence type="ECO:0000313" key="5">
    <source>
        <dbReference type="Proteomes" id="UP000726170"/>
    </source>
</evidence>
<dbReference type="Proteomes" id="UP000726170">
    <property type="component" value="Unassembled WGS sequence"/>
</dbReference>
<dbReference type="PROSITE" id="PS50893">
    <property type="entry name" value="ABC_TRANSPORTER_2"/>
    <property type="match status" value="1"/>
</dbReference>
<keyword evidence="5" id="KW-1185">Reference proteome</keyword>
<dbReference type="Pfam" id="PF00005">
    <property type="entry name" value="ABC_tran"/>
    <property type="match status" value="1"/>
</dbReference>
<evidence type="ECO:0000256" key="1">
    <source>
        <dbReference type="ARBA" id="ARBA00005417"/>
    </source>
</evidence>
<gene>
    <name evidence="4" type="ORF">KQI86_12335</name>
</gene>
<comment type="caution">
    <text evidence="4">The sequence shown here is derived from an EMBL/GenBank/DDBJ whole genome shotgun (WGS) entry which is preliminary data.</text>
</comment>
<proteinExistence type="inferred from homology"/>
<dbReference type="GO" id="GO:0005524">
    <property type="term" value="F:ATP binding"/>
    <property type="evidence" value="ECO:0007669"/>
    <property type="project" value="UniProtKB-KW"/>
</dbReference>
<dbReference type="PANTHER" id="PTHR43335:SF4">
    <property type="entry name" value="ABC TRANSPORTER, ATP-BINDING PROTEIN"/>
    <property type="match status" value="1"/>
</dbReference>
<dbReference type="SMART" id="SM00382">
    <property type="entry name" value="AAA"/>
    <property type="match status" value="1"/>
</dbReference>
<dbReference type="InterPro" id="IPR017871">
    <property type="entry name" value="ABC_transporter-like_CS"/>
</dbReference>
<dbReference type="RefSeq" id="WP_216439694.1">
    <property type="nucleotide sequence ID" value="NZ_JAHLQF010000003.1"/>
</dbReference>
<comment type="similarity">
    <text evidence="1">Belongs to the ABC transporter superfamily.</text>
</comment>
<protein>
    <submittedName>
        <fullName evidence="4">ATP-binding cassette domain-containing protein</fullName>
    </submittedName>
</protein>
<sequence length="214" mass="23842">MGKEIISIKNVCKSFKEGDILKDISVEFEKGKIHGLIGRNGSGKTILLKCICGFVPVTSGEIFVNGKSIGKDKDVPDDVGIIIESPGFLPNYSGYNNLKFLAMINKKIEKENIEESIRKVGLDPRGKKWVSKYSLGMRQRLGIAQAIMESPSILILDEPMNGLDSSGVNDIRRLLQELRDEGRTILLASHMKEDIEMLCDRVCKMEAGRLTRIM</sequence>
<evidence type="ECO:0000259" key="3">
    <source>
        <dbReference type="PROSITE" id="PS50893"/>
    </source>
</evidence>
<keyword evidence="4" id="KW-0067">ATP-binding</keyword>
<dbReference type="PROSITE" id="PS00211">
    <property type="entry name" value="ABC_TRANSPORTER_1"/>
    <property type="match status" value="1"/>
</dbReference>
<reference evidence="4 5" key="1">
    <citation type="submission" date="2021-06" db="EMBL/GenBank/DDBJ databases">
        <authorList>
            <person name="Sun Q."/>
            <person name="Li D."/>
        </authorList>
    </citation>
    <scope>NUCLEOTIDE SEQUENCE [LARGE SCALE GENOMIC DNA]</scope>
    <source>
        <strain evidence="4 5">MSJ-11</strain>
    </source>
</reference>
<evidence type="ECO:0000256" key="2">
    <source>
        <dbReference type="ARBA" id="ARBA00022448"/>
    </source>
</evidence>
<name>A0ABS6EIS8_9CLOT</name>
<organism evidence="4 5">
    <name type="scientific">Clostridium mobile</name>
    <dbReference type="NCBI Taxonomy" id="2841512"/>
    <lineage>
        <taxon>Bacteria</taxon>
        <taxon>Bacillati</taxon>
        <taxon>Bacillota</taxon>
        <taxon>Clostridia</taxon>
        <taxon>Eubacteriales</taxon>
        <taxon>Clostridiaceae</taxon>
        <taxon>Clostridium</taxon>
    </lineage>
</organism>
<dbReference type="EMBL" id="JAHLQF010000003">
    <property type="protein sequence ID" value="MBU5485123.1"/>
    <property type="molecule type" value="Genomic_DNA"/>
</dbReference>
<keyword evidence="2" id="KW-0813">Transport</keyword>
<dbReference type="PANTHER" id="PTHR43335">
    <property type="entry name" value="ABC TRANSPORTER, ATP-BINDING PROTEIN"/>
    <property type="match status" value="1"/>
</dbReference>
<accession>A0ABS6EIS8</accession>